<accession>A0A916BA92</accession>
<dbReference type="AlphaFoldDB" id="A0A916BA92"/>
<dbReference type="Proteomes" id="UP000675882">
    <property type="component" value="Unassembled WGS sequence"/>
</dbReference>
<gene>
    <name evidence="1" type="ORF">NTGZN8_10005</name>
</gene>
<reference evidence="1" key="1">
    <citation type="submission" date="2021-02" db="EMBL/GenBank/DDBJ databases">
        <authorList>
            <person name="Han P."/>
        </authorList>
    </citation>
    <scope>NUCLEOTIDE SEQUENCE</scope>
    <source>
        <strain evidence="1">Candidatus Nitrotoga sp. ZN8</strain>
    </source>
</reference>
<proteinExistence type="predicted"/>
<keyword evidence="2" id="KW-1185">Reference proteome</keyword>
<comment type="caution">
    <text evidence="1">The sequence shown here is derived from an EMBL/GenBank/DDBJ whole genome shotgun (WGS) entry which is preliminary data.</text>
</comment>
<name>A0A916BA92_9PROT</name>
<organism evidence="1 2">
    <name type="scientific">Candidatus Nitrotoga fabula</name>
    <dbReference type="NCBI Taxonomy" id="2182327"/>
    <lineage>
        <taxon>Bacteria</taxon>
        <taxon>Pseudomonadati</taxon>
        <taxon>Pseudomonadota</taxon>
        <taxon>Betaproteobacteria</taxon>
        <taxon>Nitrosomonadales</taxon>
        <taxon>Gallionellaceae</taxon>
        <taxon>Candidatus Nitrotoga</taxon>
    </lineage>
</organism>
<dbReference type="EMBL" id="CAJNBL010000001">
    <property type="protein sequence ID" value="CAE6686703.1"/>
    <property type="molecule type" value="Genomic_DNA"/>
</dbReference>
<evidence type="ECO:0000313" key="1">
    <source>
        <dbReference type="EMBL" id="CAE6686703.1"/>
    </source>
</evidence>
<protein>
    <submittedName>
        <fullName evidence="1">Uncharacterized protein</fullName>
    </submittedName>
</protein>
<evidence type="ECO:0000313" key="2">
    <source>
        <dbReference type="Proteomes" id="UP000675882"/>
    </source>
</evidence>
<sequence>MNEGLFQSVNAALQFAYNYQGSPVLSVMNRMGQVSGAALGKGLAGVDGAAQAGMIKRHVASMGKFPEALIIAEFAPRTYPCSCRSLCCLGYTRNQQWSDAVNNIADIVRIEALGEHKTTHPIRRACVEKFFGCSVTQTRMAETLDIHESTLSRMIGKVRRYLTQQQDQVMMGLEDVLNCVVSKIY</sequence>
<dbReference type="RefSeq" id="WP_213034875.1">
    <property type="nucleotide sequence ID" value="NZ_CAJNBL010000001.1"/>
</dbReference>